<dbReference type="Proteomes" id="UP001300745">
    <property type="component" value="Unassembled WGS sequence"/>
</dbReference>
<dbReference type="InterPro" id="IPR003399">
    <property type="entry name" value="Mce/MlaD"/>
</dbReference>
<protein>
    <submittedName>
        <fullName evidence="4">MCE family protein</fullName>
    </submittedName>
</protein>
<dbReference type="InterPro" id="IPR052336">
    <property type="entry name" value="MlaD_Phospholipid_Transporter"/>
</dbReference>
<dbReference type="RefSeq" id="WP_266000869.1">
    <property type="nucleotide sequence ID" value="NZ_JAPJDN010000053.1"/>
</dbReference>
<evidence type="ECO:0000313" key="5">
    <source>
        <dbReference type="Proteomes" id="UP001300745"/>
    </source>
</evidence>
<dbReference type="EMBL" id="JAPJDO010000053">
    <property type="protein sequence ID" value="MCX2940975.1"/>
    <property type="molecule type" value="Genomic_DNA"/>
</dbReference>
<name>A0ABT3SQ15_9MYCO</name>
<dbReference type="InterPro" id="IPR024516">
    <property type="entry name" value="Mce_C"/>
</dbReference>
<feature type="compositionally biased region" description="Pro residues" evidence="1">
    <location>
        <begin position="379"/>
        <end position="394"/>
    </location>
</feature>
<evidence type="ECO:0000259" key="2">
    <source>
        <dbReference type="Pfam" id="PF02470"/>
    </source>
</evidence>
<keyword evidence="5" id="KW-1185">Reference proteome</keyword>
<dbReference type="PANTHER" id="PTHR33371">
    <property type="entry name" value="INTERMEMBRANE PHOSPHOLIPID TRANSPORT SYSTEM BINDING PROTEIN MLAD-RELATED"/>
    <property type="match status" value="1"/>
</dbReference>
<dbReference type="InterPro" id="IPR005693">
    <property type="entry name" value="Mce"/>
</dbReference>
<evidence type="ECO:0000256" key="1">
    <source>
        <dbReference type="SAM" id="MobiDB-lite"/>
    </source>
</evidence>
<dbReference type="NCBIfam" id="TIGR00996">
    <property type="entry name" value="Mtu_fam_mce"/>
    <property type="match status" value="1"/>
</dbReference>
<dbReference type="Pfam" id="PF11887">
    <property type="entry name" value="Mce4_CUP1"/>
    <property type="match status" value="1"/>
</dbReference>
<dbReference type="PANTHER" id="PTHR33371:SF15">
    <property type="entry name" value="LIPOPROTEIN LPRN"/>
    <property type="match status" value="1"/>
</dbReference>
<proteinExistence type="predicted"/>
<feature type="domain" description="Mammalian cell entry C-terminal" evidence="3">
    <location>
        <begin position="110"/>
        <end position="279"/>
    </location>
</feature>
<evidence type="ECO:0000313" key="4">
    <source>
        <dbReference type="EMBL" id="MCX2940975.1"/>
    </source>
</evidence>
<reference evidence="4 5" key="1">
    <citation type="submission" date="2022-11" db="EMBL/GenBank/DDBJ databases">
        <title>Mycobacterium sp. nov.</title>
        <authorList>
            <person name="Papic B."/>
            <person name="Spicic S."/>
            <person name="Duvnjak S."/>
        </authorList>
    </citation>
    <scope>NUCLEOTIDE SEQUENCE [LARGE SCALE GENOMIC DNA]</scope>
    <source>
        <strain evidence="4 5">CVI_P4</strain>
    </source>
</reference>
<comment type="caution">
    <text evidence="4">The sequence shown here is derived from an EMBL/GenBank/DDBJ whole genome shotgun (WGS) entry which is preliminary data.</text>
</comment>
<accession>A0ABT3SQ15</accession>
<feature type="region of interest" description="Disordered" evidence="1">
    <location>
        <begin position="104"/>
        <end position="126"/>
    </location>
</feature>
<dbReference type="Pfam" id="PF02470">
    <property type="entry name" value="MlaD"/>
    <property type="match status" value="1"/>
</dbReference>
<gene>
    <name evidence="4" type="ORF">ORI27_30235</name>
</gene>
<feature type="domain" description="Mce/MlaD" evidence="2">
    <location>
        <begin position="29"/>
        <end position="102"/>
    </location>
</feature>
<feature type="region of interest" description="Disordered" evidence="1">
    <location>
        <begin position="374"/>
        <end position="415"/>
    </location>
</feature>
<organism evidence="4 5">
    <name type="scientific">Mycobacterium pinniadriaticum</name>
    <dbReference type="NCBI Taxonomy" id="2994102"/>
    <lineage>
        <taxon>Bacteria</taxon>
        <taxon>Bacillati</taxon>
        <taxon>Actinomycetota</taxon>
        <taxon>Actinomycetes</taxon>
        <taxon>Mycobacteriales</taxon>
        <taxon>Mycobacteriaceae</taxon>
        <taxon>Mycobacterium</taxon>
    </lineage>
</organism>
<sequence length="415" mass="43825">MVVVSGCSFQGWNSLPLPGAVGRGHGASVYHVEVNDVGTLESNSPVMVNNVVVGSVGDMTVNGWHADVEVSVKPGVVVPANAVATVGQTSLLGSMHLSLDPPVGQQPTGRLQPGATVPLDRSSTYPSTERTLSSLSAVVNGGGLGQIGDVIHNFNAALAGHQDAIRELLGRLDRFVGMLNDQRDDIIATIRDLNRFAGTLANQRDVISTALQRIPPALDVLIREEPRLTTTLDRLRTFSDTANQLVGDTKVDLVRNLQNLGPTIRALADVGPELDTALAYALTFPYTQGLIDRAIRGDYMNLSAVIDLTIPRLKRTLFLGTRWGQEGAKLVPAPGDPWYLNYTYEPLNVGIAPAVPTPDAAPGTPAARPMVTTSEPVLPIAPPPFTQQGPPPPADSSQSIFAGPYPADAVQGGGR</sequence>
<evidence type="ECO:0000259" key="3">
    <source>
        <dbReference type="Pfam" id="PF11887"/>
    </source>
</evidence>